<proteinExistence type="predicted"/>
<sequence>MEYNMHYKKMLDELRGKTIGLVYFFEKEDALGGTHYWIWKSDIISGWLNAIQELECVPYIMDVRTFIQKASYNTLPHIDFIINLNCGNYELSSLSLVPSMCSFLAIPCIPCDAQAIVTSENKHISNVIATANNINVPEYLPSTDPNGIFRPINLGSSIGIQIGGSSNASGLYQKFISGYDITIPIVYNPLIDTLDLLPPLLYYPNSQDPNWIYSFEEKYAEEENFIKCPMLNVDTIAKETLLNFAKEFPITTYGRIDGRIKCKNNTLSKDVLQNPLSLDDFYFVEINSMPTIELNDSFDMAFKTALSYNKCSMHRPVKQYCKIVKHASMIGYVLSSSIIALTKAKFQNQTDSNHN</sequence>
<dbReference type="Gene3D" id="3.30.470.20">
    <property type="entry name" value="ATP-grasp fold, B domain"/>
    <property type="match status" value="1"/>
</dbReference>
<gene>
    <name evidence="1" type="ORF">DXD10_16190</name>
</gene>
<reference evidence="1 2" key="1">
    <citation type="submission" date="2018-08" db="EMBL/GenBank/DDBJ databases">
        <title>A genome reference for cultivated species of the human gut microbiota.</title>
        <authorList>
            <person name="Zou Y."/>
            <person name="Xue W."/>
            <person name="Luo G."/>
        </authorList>
    </citation>
    <scope>NUCLEOTIDE SEQUENCE [LARGE SCALE GENOMIC DNA]</scope>
    <source>
        <strain evidence="1 2">TF11-11</strain>
    </source>
</reference>
<evidence type="ECO:0000313" key="1">
    <source>
        <dbReference type="EMBL" id="RGK43258.1"/>
    </source>
</evidence>
<dbReference type="Proteomes" id="UP000261208">
    <property type="component" value="Unassembled WGS sequence"/>
</dbReference>
<comment type="caution">
    <text evidence="1">The sequence shown here is derived from an EMBL/GenBank/DDBJ whole genome shotgun (WGS) entry which is preliminary data.</text>
</comment>
<protein>
    <recommendedName>
        <fullName evidence="3">ATP-grasp domain-containing protein</fullName>
    </recommendedName>
</protein>
<organism evidence="1 2">
    <name type="scientific">Dorea formicigenerans</name>
    <dbReference type="NCBI Taxonomy" id="39486"/>
    <lineage>
        <taxon>Bacteria</taxon>
        <taxon>Bacillati</taxon>
        <taxon>Bacillota</taxon>
        <taxon>Clostridia</taxon>
        <taxon>Lachnospirales</taxon>
        <taxon>Lachnospiraceae</taxon>
        <taxon>Dorea</taxon>
    </lineage>
</organism>
<dbReference type="EMBL" id="QSQQ01000033">
    <property type="protein sequence ID" value="RGK43258.1"/>
    <property type="molecule type" value="Genomic_DNA"/>
</dbReference>
<evidence type="ECO:0008006" key="3">
    <source>
        <dbReference type="Google" id="ProtNLM"/>
    </source>
</evidence>
<dbReference type="AlphaFoldDB" id="A0A3E4M0K7"/>
<name>A0A3E4M0K7_9FIRM</name>
<dbReference type="SUPFAM" id="SSF56059">
    <property type="entry name" value="Glutathione synthetase ATP-binding domain-like"/>
    <property type="match status" value="1"/>
</dbReference>
<dbReference type="RefSeq" id="WP_117650640.1">
    <property type="nucleotide sequence ID" value="NZ_QSQQ01000033.1"/>
</dbReference>
<evidence type="ECO:0000313" key="2">
    <source>
        <dbReference type="Proteomes" id="UP000261208"/>
    </source>
</evidence>
<accession>A0A3E4M0K7</accession>